<sequence>MSASTWTGRPAEPPLPRQLALPLPVCTRYDPATVFADESNAEALAWLHRPEGWPQGRLALHGPAATGKSHMLRSLAAQRGWPVLEGPLLRGWPELPPELPPGAGLAVDDADCLAEEAAMLHLLNLAAEAGLPLLLAGRAPPARWPVALADLRSRLRAMTAVGIREPGEGLLATLLRQDFARRQLRVEEGLQAWLLLHLPREAAVVAEAAARLDRAALAHGGRLTRALARATLPELAGFGPDDESMAMAAAGCPQPPTLL</sequence>
<dbReference type="InterPro" id="IPR027417">
    <property type="entry name" value="P-loop_NTPase"/>
</dbReference>
<keyword evidence="2" id="KW-1185">Reference proteome</keyword>
<dbReference type="SUPFAM" id="SSF52540">
    <property type="entry name" value="P-loop containing nucleoside triphosphate hydrolases"/>
    <property type="match status" value="1"/>
</dbReference>
<gene>
    <name evidence="1" type="ORF">QWZ14_12980</name>
</gene>
<evidence type="ECO:0000313" key="2">
    <source>
        <dbReference type="Proteomes" id="UP001529369"/>
    </source>
</evidence>
<comment type="caution">
    <text evidence="1">The sequence shown here is derived from an EMBL/GenBank/DDBJ whole genome shotgun (WGS) entry which is preliminary data.</text>
</comment>
<organism evidence="1 2">
    <name type="scientific">Paeniroseomonas aquatica</name>
    <dbReference type="NCBI Taxonomy" id="373043"/>
    <lineage>
        <taxon>Bacteria</taxon>
        <taxon>Pseudomonadati</taxon>
        <taxon>Pseudomonadota</taxon>
        <taxon>Alphaproteobacteria</taxon>
        <taxon>Acetobacterales</taxon>
        <taxon>Acetobacteraceae</taxon>
        <taxon>Paeniroseomonas</taxon>
    </lineage>
</organism>
<dbReference type="EMBL" id="JAUFPN010000143">
    <property type="protein sequence ID" value="MDN3565278.1"/>
    <property type="molecule type" value="Genomic_DNA"/>
</dbReference>
<protein>
    <submittedName>
        <fullName evidence="1">Chromosomal replication initiator DnaA</fullName>
    </submittedName>
</protein>
<reference evidence="2" key="1">
    <citation type="journal article" date="2019" name="Int. J. Syst. Evol. Microbiol.">
        <title>The Global Catalogue of Microorganisms (GCM) 10K type strain sequencing project: providing services to taxonomists for standard genome sequencing and annotation.</title>
        <authorList>
            <consortium name="The Broad Institute Genomics Platform"/>
            <consortium name="The Broad Institute Genome Sequencing Center for Infectious Disease"/>
            <person name="Wu L."/>
            <person name="Ma J."/>
        </authorList>
    </citation>
    <scope>NUCLEOTIDE SEQUENCE [LARGE SCALE GENOMIC DNA]</scope>
    <source>
        <strain evidence="2">CECT 7131</strain>
    </source>
</reference>
<dbReference type="Proteomes" id="UP001529369">
    <property type="component" value="Unassembled WGS sequence"/>
</dbReference>
<accession>A0ABT8A6F7</accession>
<proteinExistence type="predicted"/>
<evidence type="ECO:0000313" key="1">
    <source>
        <dbReference type="EMBL" id="MDN3565278.1"/>
    </source>
</evidence>
<dbReference type="RefSeq" id="WP_290317096.1">
    <property type="nucleotide sequence ID" value="NZ_JAUFPN010000143.1"/>
</dbReference>
<dbReference type="Gene3D" id="3.40.50.300">
    <property type="entry name" value="P-loop containing nucleotide triphosphate hydrolases"/>
    <property type="match status" value="1"/>
</dbReference>
<name>A0ABT8A6F7_9PROT</name>
<dbReference type="Gene3D" id="1.10.8.60">
    <property type="match status" value="1"/>
</dbReference>